<reference evidence="1" key="1">
    <citation type="submission" date="2020-01" db="EMBL/GenBank/DDBJ databases">
        <authorList>
            <person name="Mishra B."/>
        </authorList>
    </citation>
    <scope>NUCLEOTIDE SEQUENCE [LARGE SCALE GENOMIC DNA]</scope>
</reference>
<keyword evidence="2" id="KW-1185">Reference proteome</keyword>
<sequence>MPIHTYQAYKYTRMDGVTDASSLPEKVLLSSLITHLFSSFHAGDTSLGHRLKLACFRCLSYRKRSDSETSPYGYGVHETGENRRTCLGFGGVYVQEQLLCSFVT</sequence>
<evidence type="ECO:0000313" key="1">
    <source>
        <dbReference type="EMBL" id="CAA7053607.1"/>
    </source>
</evidence>
<dbReference type="Proteomes" id="UP000467841">
    <property type="component" value="Unassembled WGS sequence"/>
</dbReference>
<protein>
    <submittedName>
        <fullName evidence="1">Uncharacterized protein</fullName>
    </submittedName>
</protein>
<accession>A0A6D2L0G0</accession>
<name>A0A6D2L0G0_9BRAS</name>
<proteinExistence type="predicted"/>
<comment type="caution">
    <text evidence="1">The sequence shown here is derived from an EMBL/GenBank/DDBJ whole genome shotgun (WGS) entry which is preliminary data.</text>
</comment>
<gene>
    <name evidence="1" type="ORF">MERR_LOCUS40843</name>
</gene>
<dbReference type="EMBL" id="CACVBM020001540">
    <property type="protein sequence ID" value="CAA7053607.1"/>
    <property type="molecule type" value="Genomic_DNA"/>
</dbReference>
<dbReference type="AlphaFoldDB" id="A0A6D2L0G0"/>
<evidence type="ECO:0000313" key="2">
    <source>
        <dbReference type="Proteomes" id="UP000467841"/>
    </source>
</evidence>
<organism evidence="1 2">
    <name type="scientific">Microthlaspi erraticum</name>
    <dbReference type="NCBI Taxonomy" id="1685480"/>
    <lineage>
        <taxon>Eukaryota</taxon>
        <taxon>Viridiplantae</taxon>
        <taxon>Streptophyta</taxon>
        <taxon>Embryophyta</taxon>
        <taxon>Tracheophyta</taxon>
        <taxon>Spermatophyta</taxon>
        <taxon>Magnoliopsida</taxon>
        <taxon>eudicotyledons</taxon>
        <taxon>Gunneridae</taxon>
        <taxon>Pentapetalae</taxon>
        <taxon>rosids</taxon>
        <taxon>malvids</taxon>
        <taxon>Brassicales</taxon>
        <taxon>Brassicaceae</taxon>
        <taxon>Coluteocarpeae</taxon>
        <taxon>Microthlaspi</taxon>
    </lineage>
</organism>